<reference evidence="1 2" key="1">
    <citation type="submission" date="2018-06" db="EMBL/GenBank/DDBJ databases">
        <title>Novel Chryseobacterium species.</title>
        <authorList>
            <person name="Newman J."/>
            <person name="Hugo C."/>
            <person name="Oosthuizen L."/>
            <person name="Charimba G."/>
        </authorList>
    </citation>
    <scope>NUCLEOTIDE SEQUENCE [LARGE SCALE GENOMIC DNA]</scope>
    <source>
        <strain evidence="1 2">7_F195</strain>
    </source>
</reference>
<protein>
    <submittedName>
        <fullName evidence="1">Uncharacterized protein</fullName>
    </submittedName>
</protein>
<name>A0A3D9AZE4_9FLAO</name>
<evidence type="ECO:0000313" key="1">
    <source>
        <dbReference type="EMBL" id="REC46639.1"/>
    </source>
</evidence>
<proteinExistence type="predicted"/>
<dbReference type="Proteomes" id="UP000256257">
    <property type="component" value="Unassembled WGS sequence"/>
</dbReference>
<evidence type="ECO:0000313" key="2">
    <source>
        <dbReference type="Proteomes" id="UP000256257"/>
    </source>
</evidence>
<dbReference type="AlphaFoldDB" id="A0A3D9AZE4"/>
<gene>
    <name evidence="1" type="ORF">DRF67_13940</name>
</gene>
<accession>A0A3D9AZE4</accession>
<comment type="caution">
    <text evidence="1">The sequence shown here is derived from an EMBL/GenBank/DDBJ whole genome shotgun (WGS) entry which is preliminary data.</text>
</comment>
<sequence>MGNYLDLRILVIKNIMYGGYFFWCKDFISVDFTLFFHQLYSTVLSLSLFKTIICHHIFAAENLD</sequence>
<keyword evidence="2" id="KW-1185">Reference proteome</keyword>
<dbReference type="EMBL" id="QNVV01000012">
    <property type="protein sequence ID" value="REC46639.1"/>
    <property type="molecule type" value="Genomic_DNA"/>
</dbReference>
<organism evidence="1 2">
    <name type="scientific">Chryseobacterium pennipullorum</name>
    <dbReference type="NCBI Taxonomy" id="2258963"/>
    <lineage>
        <taxon>Bacteria</taxon>
        <taxon>Pseudomonadati</taxon>
        <taxon>Bacteroidota</taxon>
        <taxon>Flavobacteriia</taxon>
        <taxon>Flavobacteriales</taxon>
        <taxon>Weeksellaceae</taxon>
        <taxon>Chryseobacterium group</taxon>
        <taxon>Chryseobacterium</taxon>
    </lineage>
</organism>
<dbReference type="RefSeq" id="WP_115928901.1">
    <property type="nucleotide sequence ID" value="NZ_QNVV01000012.1"/>
</dbReference>